<reference evidence="8 9" key="1">
    <citation type="submission" date="2017-05" db="EMBL/GenBank/DDBJ databases">
        <title>Vagococcus spp. assemblies.</title>
        <authorList>
            <person name="Gulvik C.A."/>
        </authorList>
    </citation>
    <scope>NUCLEOTIDE SEQUENCE [LARGE SCALE GENOMIC DNA]</scope>
    <source>
        <strain evidence="8 9">CCUG 41755</strain>
    </source>
</reference>
<evidence type="ECO:0000256" key="2">
    <source>
        <dbReference type="ARBA" id="ARBA00022448"/>
    </source>
</evidence>
<dbReference type="GO" id="GO:0022857">
    <property type="term" value="F:transmembrane transporter activity"/>
    <property type="evidence" value="ECO:0007669"/>
    <property type="project" value="InterPro"/>
</dbReference>
<keyword evidence="5 6" id="KW-0472">Membrane</keyword>
<evidence type="ECO:0000313" key="8">
    <source>
        <dbReference type="EMBL" id="RSU02511.1"/>
    </source>
</evidence>
<dbReference type="PANTHER" id="PTHR11662:SF399">
    <property type="entry name" value="FI19708P1-RELATED"/>
    <property type="match status" value="1"/>
</dbReference>
<dbReference type="OrthoDB" id="9773404at2"/>
<feature type="transmembrane region" description="Helical" evidence="6">
    <location>
        <begin position="354"/>
        <end position="373"/>
    </location>
</feature>
<dbReference type="SUPFAM" id="SSF103473">
    <property type="entry name" value="MFS general substrate transporter"/>
    <property type="match status" value="1"/>
</dbReference>
<feature type="transmembrane region" description="Helical" evidence="6">
    <location>
        <begin position="109"/>
        <end position="130"/>
    </location>
</feature>
<protein>
    <recommendedName>
        <fullName evidence="7">Major facilitator superfamily (MFS) profile domain-containing protein</fullName>
    </recommendedName>
</protein>
<feature type="transmembrane region" description="Helical" evidence="6">
    <location>
        <begin position="58"/>
        <end position="79"/>
    </location>
</feature>
<dbReference type="Pfam" id="PF07690">
    <property type="entry name" value="MFS_1"/>
    <property type="match status" value="1"/>
</dbReference>
<evidence type="ECO:0000313" key="9">
    <source>
        <dbReference type="Proteomes" id="UP000287101"/>
    </source>
</evidence>
<feature type="transmembrane region" description="Helical" evidence="6">
    <location>
        <begin position="176"/>
        <end position="195"/>
    </location>
</feature>
<feature type="transmembrane region" description="Helical" evidence="6">
    <location>
        <begin position="291"/>
        <end position="313"/>
    </location>
</feature>
<evidence type="ECO:0000256" key="1">
    <source>
        <dbReference type="ARBA" id="ARBA00004651"/>
    </source>
</evidence>
<evidence type="ECO:0000256" key="4">
    <source>
        <dbReference type="ARBA" id="ARBA00022989"/>
    </source>
</evidence>
<keyword evidence="3 6" id="KW-0812">Transmembrane</keyword>
<keyword evidence="2" id="KW-0813">Transport</keyword>
<feature type="domain" description="Major facilitator superfamily (MFS) profile" evidence="7">
    <location>
        <begin position="21"/>
        <end position="409"/>
    </location>
</feature>
<evidence type="ECO:0000259" key="7">
    <source>
        <dbReference type="PROSITE" id="PS50850"/>
    </source>
</evidence>
<dbReference type="PANTHER" id="PTHR11662">
    <property type="entry name" value="SOLUTE CARRIER FAMILY 17"/>
    <property type="match status" value="1"/>
</dbReference>
<dbReference type="InterPro" id="IPR050382">
    <property type="entry name" value="MFS_Na/Anion_cotransporter"/>
</dbReference>
<feature type="transmembrane region" description="Helical" evidence="6">
    <location>
        <begin position="150"/>
        <end position="170"/>
    </location>
</feature>
<dbReference type="EMBL" id="NGJY01000003">
    <property type="protein sequence ID" value="RSU02511.1"/>
    <property type="molecule type" value="Genomic_DNA"/>
</dbReference>
<keyword evidence="4 6" id="KW-1133">Transmembrane helix</keyword>
<feature type="transmembrane region" description="Helical" evidence="6">
    <location>
        <begin position="86"/>
        <end position="103"/>
    </location>
</feature>
<dbReference type="InterPro" id="IPR020846">
    <property type="entry name" value="MFS_dom"/>
</dbReference>
<dbReference type="GO" id="GO:0005886">
    <property type="term" value="C:plasma membrane"/>
    <property type="evidence" value="ECO:0007669"/>
    <property type="project" value="UniProtKB-SubCell"/>
</dbReference>
<organism evidence="8 9">
    <name type="scientific">Vagococcus fessus</name>
    <dbReference type="NCBI Taxonomy" id="120370"/>
    <lineage>
        <taxon>Bacteria</taxon>
        <taxon>Bacillati</taxon>
        <taxon>Bacillota</taxon>
        <taxon>Bacilli</taxon>
        <taxon>Lactobacillales</taxon>
        <taxon>Enterococcaceae</taxon>
        <taxon>Vagococcus</taxon>
    </lineage>
</organism>
<evidence type="ECO:0000256" key="6">
    <source>
        <dbReference type="SAM" id="Phobius"/>
    </source>
</evidence>
<evidence type="ECO:0000256" key="5">
    <source>
        <dbReference type="ARBA" id="ARBA00023136"/>
    </source>
</evidence>
<dbReference type="Gene3D" id="1.20.1250.20">
    <property type="entry name" value="MFS general substrate transporter like domains"/>
    <property type="match status" value="2"/>
</dbReference>
<comment type="subcellular location">
    <subcellularLocation>
        <location evidence="1">Cell membrane</location>
        <topology evidence="1">Multi-pass membrane protein</topology>
    </subcellularLocation>
</comment>
<feature type="transmembrane region" description="Helical" evidence="6">
    <location>
        <begin position="319"/>
        <end position="342"/>
    </location>
</feature>
<gene>
    <name evidence="8" type="ORF">CBF31_09095</name>
</gene>
<sequence length="432" mass="47180">MLLLTLFVIRRKKMNKKQITTLFLLFLGYSIVYLDKQSMAFSLIPFTDQYGFNETDKGLIVSTFYLGIGLMQIPMGFLLNKLNTKWVIVGSLIIIGITALLFSSISGSLWLFLAVRFISGMFGHTAYPPASTLAVNKVIPEDKKSFAQSILLSSLGVAALVGPLAFASLAEVKWQAIYWIVAGVALIAAFGFAVFMPKIEGKKEEESEPDLPIRSILNNPNLWLMAIGAACVNFVVIGAANLMPTYLAVNKELDMVSLGVLAALAGIFLLVGGIGSSFVINKWFKGREGHFIGVSMILGVLVICLMPLIPSGVSGKFPLFIIMATGNLLTNAAFTVLYSLPLAMFKGKSFSPSFGIFSLGGIIGCVTPSIVIGKILDATGMDYKWMFISFIICAVILYIVMMLLRDNRIEDGVKGDIEQKEFVQVINKYHLR</sequence>
<accession>A0A430A6M7</accession>
<dbReference type="Proteomes" id="UP000287101">
    <property type="component" value="Unassembled WGS sequence"/>
</dbReference>
<keyword evidence="9" id="KW-1185">Reference proteome</keyword>
<evidence type="ECO:0000256" key="3">
    <source>
        <dbReference type="ARBA" id="ARBA00022692"/>
    </source>
</evidence>
<dbReference type="AlphaFoldDB" id="A0A430A6M7"/>
<feature type="transmembrane region" description="Helical" evidence="6">
    <location>
        <begin position="222"/>
        <end position="243"/>
    </location>
</feature>
<feature type="transmembrane region" description="Helical" evidence="6">
    <location>
        <begin position="385"/>
        <end position="404"/>
    </location>
</feature>
<dbReference type="InterPro" id="IPR011701">
    <property type="entry name" value="MFS"/>
</dbReference>
<proteinExistence type="predicted"/>
<dbReference type="PROSITE" id="PS50850">
    <property type="entry name" value="MFS"/>
    <property type="match status" value="1"/>
</dbReference>
<comment type="caution">
    <text evidence="8">The sequence shown here is derived from an EMBL/GenBank/DDBJ whole genome shotgun (WGS) entry which is preliminary data.</text>
</comment>
<feature type="transmembrane region" description="Helical" evidence="6">
    <location>
        <begin position="255"/>
        <end position="279"/>
    </location>
</feature>
<dbReference type="InterPro" id="IPR036259">
    <property type="entry name" value="MFS_trans_sf"/>
</dbReference>
<name>A0A430A6M7_9ENTE</name>